<dbReference type="Proteomes" id="UP001431010">
    <property type="component" value="Chromosome"/>
</dbReference>
<sequence length="133" mass="15101">MTTLSEADHTPPRCKPQHFSSECPSRVLIDQIADKWSMMVLAVLDSGPLRFNVIKKQLEGVTQKALTQCLRRLERNGLVSRQVIADAPVAVQYEITPLGRTLQPPFRALYAWTIAKMPEVELARQAFDERRGR</sequence>
<evidence type="ECO:0000256" key="3">
    <source>
        <dbReference type="ARBA" id="ARBA00023163"/>
    </source>
</evidence>
<dbReference type="InterPro" id="IPR036388">
    <property type="entry name" value="WH-like_DNA-bd_sf"/>
</dbReference>
<proteinExistence type="predicted"/>
<dbReference type="PANTHER" id="PTHR33204">
    <property type="entry name" value="TRANSCRIPTIONAL REGULATOR, MARR FAMILY"/>
    <property type="match status" value="1"/>
</dbReference>
<dbReference type="PROSITE" id="PS51118">
    <property type="entry name" value="HTH_HXLR"/>
    <property type="match status" value="1"/>
</dbReference>
<reference evidence="5" key="1">
    <citation type="journal article" date="2024" name="Antonie Van Leeuwenhoek">
        <title>Bradyrhizobium ontarionense sp. nov., a novel bacterial symbiont isolated from Aeschynomene indica (Indian jointvetch), harbours photosynthesis, nitrogen fixation and nitrous oxide (N2O) reductase genes.</title>
        <authorList>
            <person name="Bromfield E.S.P."/>
            <person name="Cloutier S."/>
        </authorList>
    </citation>
    <scope>NUCLEOTIDE SEQUENCE</scope>
    <source>
        <strain evidence="5">A19</strain>
    </source>
</reference>
<keyword evidence="2" id="KW-0238">DNA-binding</keyword>
<feature type="domain" description="HTH hxlR-type" evidence="4">
    <location>
        <begin position="23"/>
        <end position="121"/>
    </location>
</feature>
<dbReference type="InterPro" id="IPR002577">
    <property type="entry name" value="HTH_HxlR"/>
</dbReference>
<keyword evidence="1" id="KW-0805">Transcription regulation</keyword>
<dbReference type="Gene3D" id="1.10.10.10">
    <property type="entry name" value="Winged helix-like DNA-binding domain superfamily/Winged helix DNA-binding domain"/>
    <property type="match status" value="1"/>
</dbReference>
<evidence type="ECO:0000313" key="6">
    <source>
        <dbReference type="Proteomes" id="UP001431010"/>
    </source>
</evidence>
<organism evidence="5 6">
    <name type="scientific">Bradyrhizobium ontarionense</name>
    <dbReference type="NCBI Taxonomy" id="2898149"/>
    <lineage>
        <taxon>Bacteria</taxon>
        <taxon>Pseudomonadati</taxon>
        <taxon>Pseudomonadota</taxon>
        <taxon>Alphaproteobacteria</taxon>
        <taxon>Hyphomicrobiales</taxon>
        <taxon>Nitrobacteraceae</taxon>
        <taxon>Bradyrhizobium</taxon>
    </lineage>
</organism>
<dbReference type="PANTHER" id="PTHR33204:SF18">
    <property type="entry name" value="TRANSCRIPTIONAL REGULATORY PROTEIN"/>
    <property type="match status" value="1"/>
</dbReference>
<evidence type="ECO:0000259" key="4">
    <source>
        <dbReference type="PROSITE" id="PS51118"/>
    </source>
</evidence>
<keyword evidence="3" id="KW-0804">Transcription</keyword>
<dbReference type="RefSeq" id="WP_231326536.1">
    <property type="nucleotide sequence ID" value="NZ_CP088156.1"/>
</dbReference>
<name>A0ABY3RJZ8_9BRAD</name>
<evidence type="ECO:0000256" key="2">
    <source>
        <dbReference type="ARBA" id="ARBA00023125"/>
    </source>
</evidence>
<evidence type="ECO:0000256" key="1">
    <source>
        <dbReference type="ARBA" id="ARBA00023015"/>
    </source>
</evidence>
<dbReference type="InterPro" id="IPR036390">
    <property type="entry name" value="WH_DNA-bd_sf"/>
</dbReference>
<evidence type="ECO:0000313" key="5">
    <source>
        <dbReference type="EMBL" id="UFZ07083.1"/>
    </source>
</evidence>
<gene>
    <name evidence="5" type="ORF">LQG66_12595</name>
</gene>
<keyword evidence="6" id="KW-1185">Reference proteome</keyword>
<protein>
    <submittedName>
        <fullName evidence="5">Helix-turn-helix transcriptional regulator</fullName>
    </submittedName>
</protein>
<dbReference type="EMBL" id="CP088156">
    <property type="protein sequence ID" value="UFZ07083.1"/>
    <property type="molecule type" value="Genomic_DNA"/>
</dbReference>
<accession>A0ABY3RJZ8</accession>
<dbReference type="SUPFAM" id="SSF46785">
    <property type="entry name" value="Winged helix' DNA-binding domain"/>
    <property type="match status" value="1"/>
</dbReference>
<dbReference type="Pfam" id="PF01638">
    <property type="entry name" value="HxlR"/>
    <property type="match status" value="1"/>
</dbReference>